<accession>A0A166QR28</accession>
<evidence type="ECO:0000313" key="4">
    <source>
        <dbReference type="Proteomes" id="UP000076532"/>
    </source>
</evidence>
<organism evidence="3 4">
    <name type="scientific">Athelia psychrophila</name>
    <dbReference type="NCBI Taxonomy" id="1759441"/>
    <lineage>
        <taxon>Eukaryota</taxon>
        <taxon>Fungi</taxon>
        <taxon>Dikarya</taxon>
        <taxon>Basidiomycota</taxon>
        <taxon>Agaricomycotina</taxon>
        <taxon>Agaricomycetes</taxon>
        <taxon>Agaricomycetidae</taxon>
        <taxon>Atheliales</taxon>
        <taxon>Atheliaceae</taxon>
        <taxon>Athelia</taxon>
    </lineage>
</organism>
<dbReference type="OrthoDB" id="3032778at2759"/>
<evidence type="ECO:0000259" key="2">
    <source>
        <dbReference type="Pfam" id="PF20152"/>
    </source>
</evidence>
<dbReference type="STRING" id="436010.A0A166QR28"/>
<dbReference type="EMBL" id="KV417509">
    <property type="protein sequence ID" value="KZP27445.1"/>
    <property type="molecule type" value="Genomic_DNA"/>
</dbReference>
<keyword evidence="4" id="KW-1185">Reference proteome</keyword>
<reference evidence="3 4" key="1">
    <citation type="journal article" date="2016" name="Mol. Biol. Evol.">
        <title>Comparative Genomics of Early-Diverging Mushroom-Forming Fungi Provides Insights into the Origins of Lignocellulose Decay Capabilities.</title>
        <authorList>
            <person name="Nagy L.G."/>
            <person name="Riley R."/>
            <person name="Tritt A."/>
            <person name="Adam C."/>
            <person name="Daum C."/>
            <person name="Floudas D."/>
            <person name="Sun H."/>
            <person name="Yadav J.S."/>
            <person name="Pangilinan J."/>
            <person name="Larsson K.H."/>
            <person name="Matsuura K."/>
            <person name="Barry K."/>
            <person name="Labutti K."/>
            <person name="Kuo R."/>
            <person name="Ohm R.A."/>
            <person name="Bhattacharya S.S."/>
            <person name="Shirouzu T."/>
            <person name="Yoshinaga Y."/>
            <person name="Martin F.M."/>
            <person name="Grigoriev I.V."/>
            <person name="Hibbett D.S."/>
        </authorList>
    </citation>
    <scope>NUCLEOTIDE SEQUENCE [LARGE SCALE GENOMIC DNA]</scope>
    <source>
        <strain evidence="3 4">CBS 109695</strain>
    </source>
</reference>
<keyword evidence="1" id="KW-1133">Transmembrane helix</keyword>
<evidence type="ECO:0000256" key="1">
    <source>
        <dbReference type="SAM" id="Phobius"/>
    </source>
</evidence>
<gene>
    <name evidence="3" type="ORF">FIBSPDRAFT_1040267</name>
</gene>
<sequence>MASDYNPAIRSLGPFLLGVVVALALYGVELAQIYHYLRRAIYVKLWIKCLVFSLFFLETFQTTLVSCYLYDALIIFRTNVFVTEGSSWHTWLIPLETILTGLTAFVAQFYFVWTVHVVIRKRLLTYTIFFFSASGLIASIVTGVAIMPLAKYSEWEKLDSVIATWLASALMADTLAAFSLTQYFCKRRCNAFSSGDTVSRFISMTLATGMVTSLGSIVCLVTFVSNGPHLAFDFMLGKLYMNSVLSMLNSRLYDDSDNSETPSSVGGLQLTDIALDATWRSGALEQ</sequence>
<dbReference type="InterPro" id="IPR045339">
    <property type="entry name" value="DUF6534"/>
</dbReference>
<dbReference type="Pfam" id="PF20152">
    <property type="entry name" value="DUF6534"/>
    <property type="match status" value="1"/>
</dbReference>
<feature type="transmembrane region" description="Helical" evidence="1">
    <location>
        <begin position="49"/>
        <end position="71"/>
    </location>
</feature>
<evidence type="ECO:0000313" key="3">
    <source>
        <dbReference type="EMBL" id="KZP27445.1"/>
    </source>
</evidence>
<proteinExistence type="predicted"/>
<feature type="transmembrane region" description="Helical" evidence="1">
    <location>
        <begin position="12"/>
        <end position="37"/>
    </location>
</feature>
<dbReference type="AlphaFoldDB" id="A0A166QR28"/>
<feature type="transmembrane region" description="Helical" evidence="1">
    <location>
        <begin position="201"/>
        <end position="224"/>
    </location>
</feature>
<dbReference type="Proteomes" id="UP000076532">
    <property type="component" value="Unassembled WGS sequence"/>
</dbReference>
<keyword evidence="1" id="KW-0472">Membrane</keyword>
<feature type="transmembrane region" description="Helical" evidence="1">
    <location>
        <begin position="91"/>
        <end position="111"/>
    </location>
</feature>
<feature type="transmembrane region" description="Helical" evidence="1">
    <location>
        <begin position="123"/>
        <end position="150"/>
    </location>
</feature>
<keyword evidence="1" id="KW-0812">Transmembrane</keyword>
<protein>
    <recommendedName>
        <fullName evidence="2">DUF6534 domain-containing protein</fullName>
    </recommendedName>
</protein>
<dbReference type="PANTHER" id="PTHR40465">
    <property type="entry name" value="CHROMOSOME 1, WHOLE GENOME SHOTGUN SEQUENCE"/>
    <property type="match status" value="1"/>
</dbReference>
<dbReference type="PANTHER" id="PTHR40465:SF1">
    <property type="entry name" value="DUF6534 DOMAIN-CONTAINING PROTEIN"/>
    <property type="match status" value="1"/>
</dbReference>
<feature type="transmembrane region" description="Helical" evidence="1">
    <location>
        <begin position="162"/>
        <end position="180"/>
    </location>
</feature>
<name>A0A166QR28_9AGAM</name>
<feature type="domain" description="DUF6534" evidence="2">
    <location>
        <begin position="170"/>
        <end position="251"/>
    </location>
</feature>